<comment type="caution">
    <text evidence="2">The sequence shown here is derived from an EMBL/GenBank/DDBJ whole genome shotgun (WGS) entry which is preliminary data.</text>
</comment>
<dbReference type="InterPro" id="IPR027417">
    <property type="entry name" value="P-loop_NTPase"/>
</dbReference>
<proteinExistence type="predicted"/>
<dbReference type="OrthoDB" id="9777890at2"/>
<keyword evidence="1" id="KW-1133">Transmembrane helix</keyword>
<protein>
    <submittedName>
        <fullName evidence="2">Sulfotransferase family protein</fullName>
    </submittedName>
</protein>
<dbReference type="PANTHER" id="PTHR36451:SF1">
    <property type="entry name" value="OMEGA-HYDROXY-BETA-DIHYDROMENAQUINONE-9 SULFOTRANSFERASE STF3"/>
    <property type="match status" value="1"/>
</dbReference>
<keyword evidence="3" id="KW-1185">Reference proteome</keyword>
<feature type="transmembrane region" description="Helical" evidence="1">
    <location>
        <begin position="32"/>
        <end position="58"/>
    </location>
</feature>
<evidence type="ECO:0000313" key="3">
    <source>
        <dbReference type="Proteomes" id="UP000192534"/>
    </source>
</evidence>
<dbReference type="Proteomes" id="UP000192534">
    <property type="component" value="Unassembled WGS sequence"/>
</dbReference>
<dbReference type="RefSeq" id="WP_083119499.1">
    <property type="nucleotide sequence ID" value="NZ_JACKUO010000011.1"/>
</dbReference>
<dbReference type="AlphaFoldDB" id="A0A1X0IW31"/>
<dbReference type="InterPro" id="IPR052736">
    <property type="entry name" value="Stf3_sulfotransferase"/>
</dbReference>
<reference evidence="2 3" key="1">
    <citation type="submission" date="2016-12" db="EMBL/GenBank/DDBJ databases">
        <title>The new phylogeny of genus Mycobacterium.</title>
        <authorList>
            <person name="Tortoli E."/>
            <person name="Trovato A."/>
            <person name="Cirillo D.M."/>
        </authorList>
    </citation>
    <scope>NUCLEOTIDE SEQUENCE [LARGE SCALE GENOMIC DNA]</scope>
    <source>
        <strain evidence="2 3">DSM 44223</strain>
    </source>
</reference>
<organism evidence="2 3">
    <name type="scientific">Mycolicibacterium rhodesiae</name>
    <name type="common">Mycobacterium rhodesiae</name>
    <dbReference type="NCBI Taxonomy" id="36814"/>
    <lineage>
        <taxon>Bacteria</taxon>
        <taxon>Bacillati</taxon>
        <taxon>Actinomycetota</taxon>
        <taxon>Actinomycetes</taxon>
        <taxon>Mycobacteriales</taxon>
        <taxon>Mycobacteriaceae</taxon>
        <taxon>Mycolicibacterium</taxon>
    </lineage>
</organism>
<sequence length="387" mass="44719">MAGARFHFDVGNYVTMLRLVRAETDRSRRRKLLAAFLIGVPAMAAVHAVCFALDPVLFPSLRRTQVREPVFCVGHARSGTTYLHRLMARDGQFSVVMMYEMFFPSLLEKRLLRLLFRADEVLWGKRLRHRIEAIEERAFAETNDMHRTGFFAAEEDDFLLTWSLASGFWIVLFPYLGQLDFYHVDRWSERKRRRLMLFYKECVRRQLALNGGRTHLSKNPTFCGRVEALIETFPDAKFIVPMRNPYETIPSLLKMLQTTWELQGRDERLILESIRILADQSFDAYCHPLDVLARHPEIRSCVVDYRDLVGDPTTTMRRVYDELELDLPADVAAAIGASRGQGHETTHRYSLDEFGLDPEAIHVRLAPLFDQFGWPTDGHEGEHAGAN</sequence>
<dbReference type="EMBL" id="MVIH01000005">
    <property type="protein sequence ID" value="ORB53139.1"/>
    <property type="molecule type" value="Genomic_DNA"/>
</dbReference>
<dbReference type="Pfam" id="PF13469">
    <property type="entry name" value="Sulfotransfer_3"/>
    <property type="match status" value="1"/>
</dbReference>
<name>A0A1X0IW31_MYCRH</name>
<dbReference type="SUPFAM" id="SSF52540">
    <property type="entry name" value="P-loop containing nucleoside triphosphate hydrolases"/>
    <property type="match status" value="1"/>
</dbReference>
<dbReference type="PANTHER" id="PTHR36451">
    <property type="entry name" value="PAPS-DEPENDENT SULFOTRANSFERASE STF3"/>
    <property type="match status" value="1"/>
</dbReference>
<keyword evidence="1" id="KW-0472">Membrane</keyword>
<dbReference type="Gene3D" id="3.40.50.300">
    <property type="entry name" value="P-loop containing nucleotide triphosphate hydrolases"/>
    <property type="match status" value="1"/>
</dbReference>
<keyword evidence="2" id="KW-0808">Transferase</keyword>
<gene>
    <name evidence="2" type="ORF">BST42_14170</name>
</gene>
<evidence type="ECO:0000256" key="1">
    <source>
        <dbReference type="SAM" id="Phobius"/>
    </source>
</evidence>
<accession>A0A1X0IW31</accession>
<keyword evidence="1" id="KW-0812">Transmembrane</keyword>
<dbReference type="GO" id="GO:0016740">
    <property type="term" value="F:transferase activity"/>
    <property type="evidence" value="ECO:0007669"/>
    <property type="project" value="UniProtKB-KW"/>
</dbReference>
<evidence type="ECO:0000313" key="2">
    <source>
        <dbReference type="EMBL" id="ORB53139.1"/>
    </source>
</evidence>